<evidence type="ECO:0000313" key="2">
    <source>
        <dbReference type="EMBL" id="MEN3537839.1"/>
    </source>
</evidence>
<keyword evidence="1" id="KW-0472">Membrane</keyword>
<name>A0ABV0ARE2_9ACTN</name>
<dbReference type="Proteomes" id="UP001447516">
    <property type="component" value="Unassembled WGS sequence"/>
</dbReference>
<organism evidence="2 3">
    <name type="scientific">Microbispora maris</name>
    <dbReference type="NCBI Taxonomy" id="3144104"/>
    <lineage>
        <taxon>Bacteria</taxon>
        <taxon>Bacillati</taxon>
        <taxon>Actinomycetota</taxon>
        <taxon>Actinomycetes</taxon>
        <taxon>Streptosporangiales</taxon>
        <taxon>Streptosporangiaceae</taxon>
        <taxon>Microbispora</taxon>
    </lineage>
</organism>
<feature type="transmembrane region" description="Helical" evidence="1">
    <location>
        <begin position="107"/>
        <end position="131"/>
    </location>
</feature>
<reference evidence="2 3" key="1">
    <citation type="submission" date="2024-05" db="EMBL/GenBank/DDBJ databases">
        <title>Microbispora sp.ZYX-F-249.</title>
        <authorList>
            <person name="Xie H."/>
        </authorList>
    </citation>
    <scope>NUCLEOTIDE SEQUENCE [LARGE SCALE GENOMIC DNA]</scope>
    <source>
        <strain evidence="2 3">ZYX-F-249</strain>
    </source>
</reference>
<keyword evidence="1" id="KW-1133">Transmembrane helix</keyword>
<gene>
    <name evidence="2" type="ORF">AAH991_22185</name>
</gene>
<dbReference type="Pfam" id="PF19728">
    <property type="entry name" value="DUF6220"/>
    <property type="match status" value="1"/>
</dbReference>
<sequence length="152" mass="15777">MRKVFFGFAVLQLVAVLAQFYLSTFGAFETPHPAPGDPNAAIGYHAMNGTMIMPLLSLLTTVVALLARAGGKLVGLSILPFVLVAVQLFVIFSLAEIAGWTENSTTTGSLVVLGFHALDGVAILAVAVILVQRARALMKGTAAAPAAERVAA</sequence>
<evidence type="ECO:0000313" key="3">
    <source>
        <dbReference type="Proteomes" id="UP001447516"/>
    </source>
</evidence>
<keyword evidence="3" id="KW-1185">Reference proteome</keyword>
<feature type="transmembrane region" description="Helical" evidence="1">
    <location>
        <begin position="73"/>
        <end position="95"/>
    </location>
</feature>
<keyword evidence="1" id="KW-0812">Transmembrane</keyword>
<dbReference type="RefSeq" id="WP_346227791.1">
    <property type="nucleotide sequence ID" value="NZ_JBDJAW010000018.1"/>
</dbReference>
<protein>
    <submittedName>
        <fullName evidence="2">DUF6220 domain-containing protein</fullName>
    </submittedName>
</protein>
<comment type="caution">
    <text evidence="2">The sequence shown here is derived from an EMBL/GenBank/DDBJ whole genome shotgun (WGS) entry which is preliminary data.</text>
</comment>
<dbReference type="EMBL" id="JBDJAW010000018">
    <property type="protein sequence ID" value="MEN3537839.1"/>
    <property type="molecule type" value="Genomic_DNA"/>
</dbReference>
<proteinExistence type="predicted"/>
<accession>A0ABV0ARE2</accession>
<feature type="transmembrane region" description="Helical" evidence="1">
    <location>
        <begin position="42"/>
        <end position="66"/>
    </location>
</feature>
<dbReference type="InterPro" id="IPR046192">
    <property type="entry name" value="DUF6220"/>
</dbReference>
<evidence type="ECO:0000256" key="1">
    <source>
        <dbReference type="SAM" id="Phobius"/>
    </source>
</evidence>